<gene>
    <name evidence="2" type="ORF">PHYBLDRAFT_145855</name>
</gene>
<dbReference type="AlphaFoldDB" id="A0A167MPM6"/>
<protein>
    <submittedName>
        <fullName evidence="2">Uncharacterized protein</fullName>
    </submittedName>
</protein>
<evidence type="ECO:0000256" key="1">
    <source>
        <dbReference type="SAM" id="MobiDB-lite"/>
    </source>
</evidence>
<proteinExistence type="predicted"/>
<dbReference type="InterPro" id="IPR036397">
    <property type="entry name" value="RNaseH_sf"/>
</dbReference>
<dbReference type="EMBL" id="KV440981">
    <property type="protein sequence ID" value="OAD73464.1"/>
    <property type="molecule type" value="Genomic_DNA"/>
</dbReference>
<accession>A0A167MPM6</accession>
<feature type="region of interest" description="Disordered" evidence="1">
    <location>
        <begin position="1"/>
        <end position="53"/>
    </location>
</feature>
<feature type="compositionally biased region" description="Basic and acidic residues" evidence="1">
    <location>
        <begin position="25"/>
        <end position="35"/>
    </location>
</feature>
<reference evidence="3" key="1">
    <citation type="submission" date="2015-06" db="EMBL/GenBank/DDBJ databases">
        <title>Expansion of signal transduction pathways in fungi by whole-genome duplication.</title>
        <authorList>
            <consortium name="DOE Joint Genome Institute"/>
            <person name="Corrochano L.M."/>
            <person name="Kuo A."/>
            <person name="Marcet-Houben M."/>
            <person name="Polaino S."/>
            <person name="Salamov A."/>
            <person name="Villalobos J.M."/>
            <person name="Alvarez M.I."/>
            <person name="Avalos J."/>
            <person name="Benito E.P."/>
            <person name="Benoit I."/>
            <person name="Burger G."/>
            <person name="Camino L.P."/>
            <person name="Canovas D."/>
            <person name="Cerda-Olmedo E."/>
            <person name="Cheng J.-F."/>
            <person name="Dominguez A."/>
            <person name="Elias M."/>
            <person name="Eslava A.P."/>
            <person name="Glaser F."/>
            <person name="Grimwood J."/>
            <person name="Gutierrez G."/>
            <person name="Heitman J."/>
            <person name="Henrissat B."/>
            <person name="Iturriaga E.A."/>
            <person name="Lang B.F."/>
            <person name="Lavin J.L."/>
            <person name="Lee S."/>
            <person name="Li W."/>
            <person name="Lindquist E."/>
            <person name="Lopez-Garcia S."/>
            <person name="Luque E.M."/>
            <person name="Marcos A.T."/>
            <person name="Martin J."/>
            <person name="McCluskey K."/>
            <person name="Medina H.R."/>
            <person name="Miralles-Duran A."/>
            <person name="Miyazaki A."/>
            <person name="Munoz-Torres E."/>
            <person name="Oguiza J.A."/>
            <person name="Ohm R."/>
            <person name="Olmedo M."/>
            <person name="Orejas M."/>
            <person name="Ortiz-Castellanos L."/>
            <person name="Pisabarro A.G."/>
            <person name="Rodriguez-Romero J."/>
            <person name="Ruiz-Herrera J."/>
            <person name="Ruiz-Vazquez R."/>
            <person name="Sanz C."/>
            <person name="Schackwitz W."/>
            <person name="Schmutz J."/>
            <person name="Shahriari M."/>
            <person name="Shelest E."/>
            <person name="Silva-Franco F."/>
            <person name="Soanes D."/>
            <person name="Syed K."/>
            <person name="Tagua V.G."/>
            <person name="Talbot N.J."/>
            <person name="Thon M."/>
            <person name="De vries R.P."/>
            <person name="Wiebenga A."/>
            <person name="Yadav J.S."/>
            <person name="Braun E.L."/>
            <person name="Baker S."/>
            <person name="Garre V."/>
            <person name="Horwitz B."/>
            <person name="Torres-Martinez S."/>
            <person name="Idnurm A."/>
            <person name="Herrera-Estrella A."/>
            <person name="Gabaldon T."/>
            <person name="Grigoriev I.V."/>
        </authorList>
    </citation>
    <scope>NUCLEOTIDE SEQUENCE [LARGE SCALE GENOMIC DNA]</scope>
    <source>
        <strain evidence="3">NRRL 1555(-)</strain>
    </source>
</reference>
<dbReference type="RefSeq" id="XP_018291504.1">
    <property type="nucleotide sequence ID" value="XM_018431545.1"/>
</dbReference>
<evidence type="ECO:0000313" key="2">
    <source>
        <dbReference type="EMBL" id="OAD73464.1"/>
    </source>
</evidence>
<dbReference type="GeneID" id="28992451"/>
<dbReference type="Proteomes" id="UP000077315">
    <property type="component" value="Unassembled WGS sequence"/>
</dbReference>
<dbReference type="VEuPathDB" id="FungiDB:PHYBLDRAFT_145855"/>
<evidence type="ECO:0000313" key="3">
    <source>
        <dbReference type="Proteomes" id="UP000077315"/>
    </source>
</evidence>
<dbReference type="STRING" id="763407.A0A167MPM6"/>
<sequence>MLSIKKNHFPSGEKSNKYLGPPSFDDWHHHQELTKQLEQPTPKKPTPEKLKDTTQPVISYIRADNFASYIPVARSKLESKQMKNRLRWERARADMAVEDWRRVIWSDESRFMVKGNDSDASVIRGFGSLVALEGSVDQDVYVDCLSNDFNPGYQNLNGEQDIVFTFQEDGASCHTGSYTTCPDLNPIEHVLKAIKDRITKQKAYINNTKDIKVCIAKECEQMDPKFGAGFVARMSDRIKAVIDARGGNTRY</sequence>
<dbReference type="Gene3D" id="3.30.420.10">
    <property type="entry name" value="Ribonuclease H-like superfamily/Ribonuclease H"/>
    <property type="match status" value="1"/>
</dbReference>
<keyword evidence="3" id="KW-1185">Reference proteome</keyword>
<dbReference type="GO" id="GO:0003676">
    <property type="term" value="F:nucleic acid binding"/>
    <property type="evidence" value="ECO:0007669"/>
    <property type="project" value="InterPro"/>
</dbReference>
<dbReference type="InParanoid" id="A0A167MPM6"/>
<name>A0A167MPM6_PHYB8</name>
<organism evidence="2 3">
    <name type="scientific">Phycomyces blakesleeanus (strain ATCC 8743b / DSM 1359 / FGSC 10004 / NBRC 33097 / NRRL 1555)</name>
    <dbReference type="NCBI Taxonomy" id="763407"/>
    <lineage>
        <taxon>Eukaryota</taxon>
        <taxon>Fungi</taxon>
        <taxon>Fungi incertae sedis</taxon>
        <taxon>Mucoromycota</taxon>
        <taxon>Mucoromycotina</taxon>
        <taxon>Mucoromycetes</taxon>
        <taxon>Mucorales</taxon>
        <taxon>Phycomycetaceae</taxon>
        <taxon>Phycomyces</taxon>
    </lineage>
</organism>
<dbReference type="OrthoDB" id="2202743at2759"/>